<keyword evidence="3" id="KW-0808">Transferase</keyword>
<dbReference type="Gene3D" id="3.40.50.2000">
    <property type="entry name" value="Glycogen Phosphorylase B"/>
    <property type="match status" value="2"/>
</dbReference>
<dbReference type="Pfam" id="PF00534">
    <property type="entry name" value="Glycos_transf_1"/>
    <property type="match status" value="1"/>
</dbReference>
<dbReference type="PATRIC" id="fig|1538.10.peg.1967"/>
<accession>A0A168NVN9</accession>
<sequence>MKKVLFVANKLGGGGAERVLTLVANEMETMGYDVSIVVFHKCSEKYENSCPEIYYSFKNDISQILGLRKIIRAQKPDAVIAFEYFVNMKTILAAVGMGVKVIISERNNPYILRSQPLKYVLRNYLYGFADTLVCQTKDAKAAFPLRVQKKSVVILNPIKDNVPRWNYENANRTIINFCRLEKQKNIPMLIAAFEIVYKKHPDYTLEIYGSGREEEYIKEIVRQKRLEHCVKLLPFCPNIHEIAAKCAMFVSSSDFEGLSNSMLEAMAIGMPVICTDCPIGGARMVINNGKNGLLIPVGNVEKLAEAINKVIENNRFACDLAKESVLISKKLSLQNIVKKWTELI</sequence>
<feature type="domain" description="Glycosyltransferase subfamily 4-like N-terminal" evidence="2">
    <location>
        <begin position="14"/>
        <end position="158"/>
    </location>
</feature>
<dbReference type="Pfam" id="PF13439">
    <property type="entry name" value="Glyco_transf_4"/>
    <property type="match status" value="1"/>
</dbReference>
<evidence type="ECO:0000313" key="4">
    <source>
        <dbReference type="Proteomes" id="UP000077407"/>
    </source>
</evidence>
<proteinExistence type="predicted"/>
<dbReference type="EMBL" id="LITT01000023">
    <property type="protein sequence ID" value="OAA86970.1"/>
    <property type="molecule type" value="Genomic_DNA"/>
</dbReference>
<dbReference type="Proteomes" id="UP000077407">
    <property type="component" value="Unassembled WGS sequence"/>
</dbReference>
<dbReference type="SUPFAM" id="SSF53756">
    <property type="entry name" value="UDP-Glycosyltransferase/glycogen phosphorylase"/>
    <property type="match status" value="1"/>
</dbReference>
<organism evidence="3 4">
    <name type="scientific">Clostridium ljungdahlii</name>
    <dbReference type="NCBI Taxonomy" id="1538"/>
    <lineage>
        <taxon>Bacteria</taxon>
        <taxon>Bacillati</taxon>
        <taxon>Bacillota</taxon>
        <taxon>Clostridia</taxon>
        <taxon>Eubacteriales</taxon>
        <taxon>Clostridiaceae</taxon>
        <taxon>Clostridium</taxon>
    </lineage>
</organism>
<gene>
    <name evidence="3" type="primary">pglH</name>
    <name evidence="3" type="ORF">WY13_02365</name>
</gene>
<dbReference type="PANTHER" id="PTHR12526">
    <property type="entry name" value="GLYCOSYLTRANSFERASE"/>
    <property type="match status" value="1"/>
</dbReference>
<dbReference type="GO" id="GO:0016757">
    <property type="term" value="F:glycosyltransferase activity"/>
    <property type="evidence" value="ECO:0007669"/>
    <property type="project" value="UniProtKB-KW"/>
</dbReference>
<dbReference type="AlphaFoldDB" id="A0A168NVN9"/>
<dbReference type="EC" id="2.4.1.292" evidence="3"/>
<name>A0A168NVN9_9CLOT</name>
<protein>
    <submittedName>
        <fullName evidence="3">GalNAc-alpha-(1-&gt;4)-GalNAc-alpha-(1-&gt;3)-diNAcBac-PP-undecaprenol alpha-1,4-N-acetyl-D-galactosaminyltransferase</fullName>
        <ecNumber evidence="3">2.4.1.292</ecNumber>
    </submittedName>
</protein>
<dbReference type="OrthoDB" id="2023634at2"/>
<evidence type="ECO:0000313" key="3">
    <source>
        <dbReference type="EMBL" id="OAA86970.1"/>
    </source>
</evidence>
<evidence type="ECO:0000259" key="1">
    <source>
        <dbReference type="Pfam" id="PF00534"/>
    </source>
</evidence>
<reference evidence="3 4" key="1">
    <citation type="journal article" date="2015" name="Biotechnol. Bioeng.">
        <title>Genome sequence and phenotypic characterization of Caulobacter segnis.</title>
        <authorList>
            <person name="Patel S."/>
            <person name="Fletcher B."/>
            <person name="Scott D.C."/>
            <person name="Ely B."/>
        </authorList>
    </citation>
    <scope>NUCLEOTIDE SEQUENCE [LARGE SCALE GENOMIC DNA]</scope>
    <source>
        <strain evidence="3 4">ERI-2</strain>
    </source>
</reference>
<feature type="domain" description="Glycosyl transferase family 1" evidence="1">
    <location>
        <begin position="170"/>
        <end position="320"/>
    </location>
</feature>
<dbReference type="RefSeq" id="WP_082848473.1">
    <property type="nucleotide sequence ID" value="NZ_LITT01000023.1"/>
</dbReference>
<comment type="caution">
    <text evidence="3">The sequence shown here is derived from an EMBL/GenBank/DDBJ whole genome shotgun (WGS) entry which is preliminary data.</text>
</comment>
<dbReference type="PANTHER" id="PTHR12526:SF630">
    <property type="entry name" value="GLYCOSYLTRANSFERASE"/>
    <property type="match status" value="1"/>
</dbReference>
<dbReference type="InterPro" id="IPR028098">
    <property type="entry name" value="Glyco_trans_4-like_N"/>
</dbReference>
<dbReference type="InterPro" id="IPR001296">
    <property type="entry name" value="Glyco_trans_1"/>
</dbReference>
<keyword evidence="3" id="KW-0328">Glycosyltransferase</keyword>
<evidence type="ECO:0000259" key="2">
    <source>
        <dbReference type="Pfam" id="PF13439"/>
    </source>
</evidence>